<evidence type="ECO:0000259" key="17">
    <source>
        <dbReference type="PROSITE" id="PS51975"/>
    </source>
</evidence>
<comment type="similarity">
    <text evidence="5 14 16">Belongs to the RNase HII family.</text>
</comment>
<dbReference type="GO" id="GO:0005737">
    <property type="term" value="C:cytoplasm"/>
    <property type="evidence" value="ECO:0007669"/>
    <property type="project" value="UniProtKB-SubCell"/>
</dbReference>
<dbReference type="AlphaFoldDB" id="A0A1M7TRS0"/>
<dbReference type="PANTHER" id="PTHR10954">
    <property type="entry name" value="RIBONUCLEASE H2 SUBUNIT A"/>
    <property type="match status" value="1"/>
</dbReference>
<dbReference type="NCBIfam" id="NF000595">
    <property type="entry name" value="PRK00015.1-3"/>
    <property type="match status" value="1"/>
</dbReference>
<dbReference type="Proteomes" id="UP000184066">
    <property type="component" value="Unassembled WGS sequence"/>
</dbReference>
<dbReference type="EC" id="3.1.26.4" evidence="6 14"/>
<accession>A0A1M7TRS0</accession>
<proteinExistence type="inferred from homology"/>
<dbReference type="EMBL" id="FRDL01000009">
    <property type="protein sequence ID" value="SHN73380.1"/>
    <property type="molecule type" value="Genomic_DNA"/>
</dbReference>
<keyword evidence="9 14" id="KW-0540">Nuclease</keyword>
<evidence type="ECO:0000256" key="10">
    <source>
        <dbReference type="ARBA" id="ARBA00022723"/>
    </source>
</evidence>
<evidence type="ECO:0000313" key="19">
    <source>
        <dbReference type="Proteomes" id="UP000184066"/>
    </source>
</evidence>
<dbReference type="InterPro" id="IPR024567">
    <property type="entry name" value="RNase_HII/HIII_dom"/>
</dbReference>
<protein>
    <recommendedName>
        <fullName evidence="7 14">Ribonuclease HII</fullName>
        <shortName evidence="14">RNase HII</shortName>
        <ecNumber evidence="6 14">3.1.26.4</ecNumber>
    </recommendedName>
</protein>
<evidence type="ECO:0000256" key="7">
    <source>
        <dbReference type="ARBA" id="ARBA00019179"/>
    </source>
</evidence>
<evidence type="ECO:0000256" key="2">
    <source>
        <dbReference type="ARBA" id="ARBA00001946"/>
    </source>
</evidence>
<reference evidence="18 19" key="1">
    <citation type="submission" date="2016-12" db="EMBL/GenBank/DDBJ databases">
        <authorList>
            <person name="Song W.-J."/>
            <person name="Kurnit D.M."/>
        </authorList>
    </citation>
    <scope>NUCLEOTIDE SEQUENCE [LARGE SCALE GENOMIC DNA]</scope>
    <source>
        <strain evidence="18 19">CGMCC 1.10808</strain>
    </source>
</reference>
<dbReference type="Pfam" id="PF01351">
    <property type="entry name" value="RNase_HII"/>
    <property type="match status" value="1"/>
</dbReference>
<evidence type="ECO:0000256" key="1">
    <source>
        <dbReference type="ARBA" id="ARBA00000077"/>
    </source>
</evidence>
<keyword evidence="11 14" id="KW-0255">Endonuclease</keyword>
<evidence type="ECO:0000256" key="3">
    <source>
        <dbReference type="ARBA" id="ARBA00004065"/>
    </source>
</evidence>
<evidence type="ECO:0000313" key="18">
    <source>
        <dbReference type="EMBL" id="SHN73380.1"/>
    </source>
</evidence>
<keyword evidence="13 14" id="KW-0464">Manganese</keyword>
<evidence type="ECO:0000256" key="16">
    <source>
        <dbReference type="RuleBase" id="RU003515"/>
    </source>
</evidence>
<feature type="binding site" evidence="14 15">
    <location>
        <position position="37"/>
    </location>
    <ligand>
        <name>a divalent metal cation</name>
        <dbReference type="ChEBI" id="CHEBI:60240"/>
    </ligand>
</feature>
<dbReference type="InterPro" id="IPR012337">
    <property type="entry name" value="RNaseH-like_sf"/>
</dbReference>
<evidence type="ECO:0000256" key="4">
    <source>
        <dbReference type="ARBA" id="ARBA00004496"/>
    </source>
</evidence>
<evidence type="ECO:0000256" key="12">
    <source>
        <dbReference type="ARBA" id="ARBA00022801"/>
    </source>
</evidence>
<dbReference type="RefSeq" id="WP_072747985.1">
    <property type="nucleotide sequence ID" value="NZ_FOHL01000009.1"/>
</dbReference>
<evidence type="ECO:0000256" key="6">
    <source>
        <dbReference type="ARBA" id="ARBA00012180"/>
    </source>
</evidence>
<dbReference type="STRING" id="1189325.SAMN04488119_10993"/>
<dbReference type="PROSITE" id="PS51975">
    <property type="entry name" value="RNASE_H_2"/>
    <property type="match status" value="1"/>
</dbReference>
<dbReference type="GO" id="GO:0003723">
    <property type="term" value="F:RNA binding"/>
    <property type="evidence" value="ECO:0007669"/>
    <property type="project" value="UniProtKB-UniRule"/>
</dbReference>
<dbReference type="PANTHER" id="PTHR10954:SF18">
    <property type="entry name" value="RIBONUCLEASE HII"/>
    <property type="match status" value="1"/>
</dbReference>
<dbReference type="GO" id="GO:0043137">
    <property type="term" value="P:DNA replication, removal of RNA primer"/>
    <property type="evidence" value="ECO:0007669"/>
    <property type="project" value="TreeGrafter"/>
</dbReference>
<keyword evidence="10 14" id="KW-0479">Metal-binding</keyword>
<dbReference type="InterPro" id="IPR001352">
    <property type="entry name" value="RNase_HII/HIII"/>
</dbReference>
<evidence type="ECO:0000256" key="15">
    <source>
        <dbReference type="PROSITE-ProRule" id="PRU01319"/>
    </source>
</evidence>
<comment type="subcellular location">
    <subcellularLocation>
        <location evidence="4 14">Cytoplasm</location>
    </subcellularLocation>
</comment>
<evidence type="ECO:0000256" key="13">
    <source>
        <dbReference type="ARBA" id="ARBA00023211"/>
    </source>
</evidence>
<keyword evidence="12 14" id="KW-0378">Hydrolase</keyword>
<evidence type="ECO:0000256" key="9">
    <source>
        <dbReference type="ARBA" id="ARBA00022722"/>
    </source>
</evidence>
<comment type="cofactor">
    <cofactor evidence="14 15">
        <name>Mn(2+)</name>
        <dbReference type="ChEBI" id="CHEBI:29035"/>
    </cofactor>
    <cofactor evidence="14 15">
        <name>Mg(2+)</name>
        <dbReference type="ChEBI" id="CHEBI:18420"/>
    </cofactor>
    <text evidence="14 15">Manganese or magnesium. Binds 1 divalent metal ion per monomer in the absence of substrate. May bind a second metal ion after substrate binding.</text>
</comment>
<organism evidence="18 19">
    <name type="scientific">Oceanicella actignis</name>
    <dbReference type="NCBI Taxonomy" id="1189325"/>
    <lineage>
        <taxon>Bacteria</taxon>
        <taxon>Pseudomonadati</taxon>
        <taxon>Pseudomonadota</taxon>
        <taxon>Alphaproteobacteria</taxon>
        <taxon>Rhodobacterales</taxon>
        <taxon>Paracoccaceae</taxon>
        <taxon>Oceanicella</taxon>
    </lineage>
</organism>
<name>A0A1M7TRS0_9RHOB</name>
<keyword evidence="19" id="KW-1185">Reference proteome</keyword>
<comment type="catalytic activity">
    <reaction evidence="1 14 15 16">
        <text>Endonucleolytic cleavage to 5'-phosphomonoester.</text>
        <dbReference type="EC" id="3.1.26.4"/>
    </reaction>
</comment>
<dbReference type="SUPFAM" id="SSF53098">
    <property type="entry name" value="Ribonuclease H-like"/>
    <property type="match status" value="1"/>
</dbReference>
<dbReference type="InterPro" id="IPR036397">
    <property type="entry name" value="RNaseH_sf"/>
</dbReference>
<evidence type="ECO:0000256" key="14">
    <source>
        <dbReference type="HAMAP-Rule" id="MF_00052"/>
    </source>
</evidence>
<evidence type="ECO:0000256" key="11">
    <source>
        <dbReference type="ARBA" id="ARBA00022759"/>
    </source>
</evidence>
<dbReference type="GO" id="GO:0030145">
    <property type="term" value="F:manganese ion binding"/>
    <property type="evidence" value="ECO:0007669"/>
    <property type="project" value="UniProtKB-UniRule"/>
</dbReference>
<dbReference type="InterPro" id="IPR022898">
    <property type="entry name" value="RNase_HII"/>
</dbReference>
<evidence type="ECO:0000256" key="5">
    <source>
        <dbReference type="ARBA" id="ARBA00007383"/>
    </source>
</evidence>
<feature type="binding site" evidence="14 15">
    <location>
        <position position="128"/>
    </location>
    <ligand>
        <name>a divalent metal cation</name>
        <dbReference type="ChEBI" id="CHEBI:60240"/>
    </ligand>
</feature>
<dbReference type="CDD" id="cd07182">
    <property type="entry name" value="RNase_HII_bacteria_HII_like"/>
    <property type="match status" value="1"/>
</dbReference>
<dbReference type="GO" id="GO:0032299">
    <property type="term" value="C:ribonuclease H2 complex"/>
    <property type="evidence" value="ECO:0007669"/>
    <property type="project" value="TreeGrafter"/>
</dbReference>
<dbReference type="Gene3D" id="3.30.420.10">
    <property type="entry name" value="Ribonuclease H-like superfamily/Ribonuclease H"/>
    <property type="match status" value="1"/>
</dbReference>
<comment type="function">
    <text evidence="3 14 16">Endonuclease that specifically degrades the RNA of RNA-DNA hybrids.</text>
</comment>
<comment type="cofactor">
    <cofactor evidence="2">
        <name>Mg(2+)</name>
        <dbReference type="ChEBI" id="CHEBI:18420"/>
    </cofactor>
</comment>
<dbReference type="OrthoDB" id="9803420at2"/>
<keyword evidence="8 14" id="KW-0963">Cytoplasm</keyword>
<gene>
    <name evidence="14" type="primary">rnhB</name>
    <name evidence="18" type="ORF">SAMN05216200_10929</name>
</gene>
<sequence>MAARAGGRGAPGPDFSLERAAAARLGAGARLVCGVDEAGRGPWAGPVVAAAAAFPDPAAAPEGLNDSKKLTPARRAALLAALRERALIGVGVASVEEIDRLNILRATWLAMRRAVAALPRAPDFALIDGKHVPDGLPCPSEAVVKGDARSISIAAASIAAKETRDEIMRALARAHPGYGWERNMGYGVPAHREALKRLGVTQHHRRSFAPIHKILLQD</sequence>
<dbReference type="HAMAP" id="MF_00052_B">
    <property type="entry name" value="RNase_HII_B"/>
    <property type="match status" value="1"/>
</dbReference>
<evidence type="ECO:0000256" key="8">
    <source>
        <dbReference type="ARBA" id="ARBA00022490"/>
    </source>
</evidence>
<dbReference type="GO" id="GO:0006298">
    <property type="term" value="P:mismatch repair"/>
    <property type="evidence" value="ECO:0007669"/>
    <property type="project" value="TreeGrafter"/>
</dbReference>
<dbReference type="GO" id="GO:0004523">
    <property type="term" value="F:RNA-DNA hybrid ribonuclease activity"/>
    <property type="evidence" value="ECO:0007669"/>
    <property type="project" value="UniProtKB-UniRule"/>
</dbReference>
<feature type="domain" description="RNase H type-2" evidence="17">
    <location>
        <begin position="30"/>
        <end position="218"/>
    </location>
</feature>
<feature type="binding site" evidence="14 15">
    <location>
        <position position="36"/>
    </location>
    <ligand>
        <name>a divalent metal cation</name>
        <dbReference type="ChEBI" id="CHEBI:60240"/>
    </ligand>
</feature>